<dbReference type="PANTHER" id="PTHR31476:SF12">
    <property type="entry name" value="UBIQUITIN CARBOXYL-TERMINAL HYDROLASE FAMILY PROTEIN"/>
    <property type="match status" value="1"/>
</dbReference>
<dbReference type="KEGG" id="mnt:21410531"/>
<dbReference type="GO" id="GO:0003723">
    <property type="term" value="F:RNA binding"/>
    <property type="evidence" value="ECO:0007669"/>
    <property type="project" value="InterPro"/>
</dbReference>
<name>W9S7L3_9ROSA</name>
<dbReference type="OrthoDB" id="1551582at2759"/>
<proteinExistence type="predicted"/>
<dbReference type="PANTHER" id="PTHR31476">
    <property type="entry name" value="PROTEIN WHAT'S THIS FACTOR 1 HOMOLOG, CHLOROPLASTIC"/>
    <property type="match status" value="1"/>
</dbReference>
<evidence type="ECO:0000313" key="2">
    <source>
        <dbReference type="EMBL" id="EXC30751.1"/>
    </source>
</evidence>
<dbReference type="EMBL" id="KE346217">
    <property type="protein sequence ID" value="EXC30751.1"/>
    <property type="molecule type" value="Genomic_DNA"/>
</dbReference>
<feature type="domain" description="PORR" evidence="1">
    <location>
        <begin position="43"/>
        <end position="370"/>
    </location>
</feature>
<evidence type="ECO:0000259" key="1">
    <source>
        <dbReference type="Pfam" id="PF11955"/>
    </source>
</evidence>
<gene>
    <name evidence="2" type="ORF">L484_027926</name>
</gene>
<dbReference type="InterPro" id="IPR045040">
    <property type="entry name" value="PORR_fam"/>
</dbReference>
<dbReference type="Proteomes" id="UP000030645">
    <property type="component" value="Unassembled WGS sequence"/>
</dbReference>
<dbReference type="STRING" id="981085.W9S7L3"/>
<dbReference type="eggNOG" id="ENOG502QWK3">
    <property type="taxonomic scope" value="Eukaryota"/>
</dbReference>
<reference evidence="3" key="1">
    <citation type="submission" date="2013-01" db="EMBL/GenBank/DDBJ databases">
        <title>Draft Genome Sequence of a Mulberry Tree, Morus notabilis C.K. Schneid.</title>
        <authorList>
            <person name="He N."/>
            <person name="Zhao S."/>
        </authorList>
    </citation>
    <scope>NUCLEOTIDE SEQUENCE</scope>
</reference>
<dbReference type="Pfam" id="PF11955">
    <property type="entry name" value="PORR"/>
    <property type="match status" value="1"/>
</dbReference>
<sequence length="429" mass="50574">MRVLHSLSLRLIQPAIPFNSWAQIRWKKKLVESAQTRLEDRTRDTQLDKLSTQLRKLNVILKLHELMAHRKRGPFVSVQIMSRWRTLAGLNVRIGEFLHKYRHVFDVFPHPVRRKLCCRISNKMLGLIKEEENAVKKWEMEAVKRVKKLLLMSVNGSLQVYALRLVSRELGLPEDFRESILAKHSKEFKLVDLEVVEVVDGGHDEDLGLAEIENWREREYREKWLSEYETRYAFPINFPTGFKIESGFRERLKNWQRLPYVKPYERKRLVRVRSCARYEKRAVAILHEFLSLTVEKVVEVERLAHFRRDLAIEVNVREVLLNHPGIFYISTKGNTPRVFLREAYSRGCLVESNQMYEVRRKMLDLILMGCRHTKELQGFDRSRAERDNVVCKVKEDVKGEGDWVIPILESLSDVNTDDSPSEIVERTVG</sequence>
<organism evidence="2 3">
    <name type="scientific">Morus notabilis</name>
    <dbReference type="NCBI Taxonomy" id="981085"/>
    <lineage>
        <taxon>Eukaryota</taxon>
        <taxon>Viridiplantae</taxon>
        <taxon>Streptophyta</taxon>
        <taxon>Embryophyta</taxon>
        <taxon>Tracheophyta</taxon>
        <taxon>Spermatophyta</taxon>
        <taxon>Magnoliopsida</taxon>
        <taxon>eudicotyledons</taxon>
        <taxon>Gunneridae</taxon>
        <taxon>Pentapetalae</taxon>
        <taxon>rosids</taxon>
        <taxon>fabids</taxon>
        <taxon>Rosales</taxon>
        <taxon>Moraceae</taxon>
        <taxon>Moreae</taxon>
        <taxon>Morus</taxon>
    </lineage>
</organism>
<evidence type="ECO:0000313" key="3">
    <source>
        <dbReference type="Proteomes" id="UP000030645"/>
    </source>
</evidence>
<dbReference type="AlphaFoldDB" id="W9S7L3"/>
<accession>W9S7L3</accession>
<protein>
    <recommendedName>
        <fullName evidence="1">PORR domain-containing protein</fullName>
    </recommendedName>
</protein>
<keyword evidence="3" id="KW-1185">Reference proteome</keyword>
<dbReference type="InterPro" id="IPR021099">
    <property type="entry name" value="PORR_domain"/>
</dbReference>